<gene>
    <name evidence="1" type="ORF">PYW08_005039</name>
</gene>
<organism evidence="1 2">
    <name type="scientific">Mythimna loreyi</name>
    <dbReference type="NCBI Taxonomy" id="667449"/>
    <lineage>
        <taxon>Eukaryota</taxon>
        <taxon>Metazoa</taxon>
        <taxon>Ecdysozoa</taxon>
        <taxon>Arthropoda</taxon>
        <taxon>Hexapoda</taxon>
        <taxon>Insecta</taxon>
        <taxon>Pterygota</taxon>
        <taxon>Neoptera</taxon>
        <taxon>Endopterygota</taxon>
        <taxon>Lepidoptera</taxon>
        <taxon>Glossata</taxon>
        <taxon>Ditrysia</taxon>
        <taxon>Noctuoidea</taxon>
        <taxon>Noctuidae</taxon>
        <taxon>Noctuinae</taxon>
        <taxon>Hadenini</taxon>
        <taxon>Mythimna</taxon>
    </lineage>
</organism>
<comment type="caution">
    <text evidence="1">The sequence shown here is derived from an EMBL/GenBank/DDBJ whole genome shotgun (WGS) entry which is preliminary data.</text>
</comment>
<dbReference type="EMBL" id="CM056793">
    <property type="protein sequence ID" value="KAJ8715058.1"/>
    <property type="molecule type" value="Genomic_DNA"/>
</dbReference>
<proteinExistence type="predicted"/>
<name>A0ACC2QIZ5_9NEOP</name>
<reference evidence="1" key="1">
    <citation type="submission" date="2023-03" db="EMBL/GenBank/DDBJ databases">
        <title>Chromosome-level genomes of two armyworms, Mythimna separata and Mythimna loreyi, provide insights into the biosynthesis and reception of sex pheromones.</title>
        <authorList>
            <person name="Zhao H."/>
        </authorList>
    </citation>
    <scope>NUCLEOTIDE SEQUENCE</scope>
    <source>
        <strain evidence="1">BeijingLab</strain>
    </source>
</reference>
<dbReference type="Proteomes" id="UP001231649">
    <property type="component" value="Chromosome 17"/>
</dbReference>
<sequence length="346" mass="39087">MFESDDFDQVLSQFEFPEDTVTEKRNIEDKHGVKEANLINKIFVPKTKQTSGVQNVTLSENNAKKDQSAAKNCGNKNLGSHSNEDEVVNINNIMSPKHTKRKIINSYFDHKSKRKFPGPAGLLSGGFEENKDETICQIELLSQDVDFTQNNLRGDLFESPLWARLLEDLKSWNLHDIDSIKTVKQQAISGNLRKRKAHTITAFVEAVDRSATDPLIIMRDITGSIKGTLHRDAWSTFSKYIASEYCAFILWKPTILTTGSAFKKHYLNITLSNILAVYSSAVLTDDADTKPLPDGYAKVYEEDYTVIKTEKNLKNIGTDDTITNRTDNNASDLFDELDSIFSEEIF</sequence>
<accession>A0ACC2QIZ5</accession>
<keyword evidence="2" id="KW-1185">Reference proteome</keyword>
<evidence type="ECO:0000313" key="2">
    <source>
        <dbReference type="Proteomes" id="UP001231649"/>
    </source>
</evidence>
<evidence type="ECO:0000313" key="1">
    <source>
        <dbReference type="EMBL" id="KAJ8715058.1"/>
    </source>
</evidence>
<protein>
    <submittedName>
        <fullName evidence="1">Uncharacterized protein</fullName>
    </submittedName>
</protein>